<name>A0A8T0F8W6_ARGBR</name>
<proteinExistence type="predicted"/>
<sequence>MHEFEFLRVARIKEWSSKISSQHLLDIAWSMKQYPRENSITCRTRSPFFEFKRRIAGINRIRSGAEVAEKETYGRSNARAFPKE</sequence>
<evidence type="ECO:0000313" key="2">
    <source>
        <dbReference type="Proteomes" id="UP000807504"/>
    </source>
</evidence>
<comment type="caution">
    <text evidence="1">The sequence shown here is derived from an EMBL/GenBank/DDBJ whole genome shotgun (WGS) entry which is preliminary data.</text>
</comment>
<protein>
    <submittedName>
        <fullName evidence="1">Uncharacterized protein</fullName>
    </submittedName>
</protein>
<dbReference type="Proteomes" id="UP000807504">
    <property type="component" value="Unassembled WGS sequence"/>
</dbReference>
<reference evidence="1" key="2">
    <citation type="submission" date="2020-06" db="EMBL/GenBank/DDBJ databases">
        <authorList>
            <person name="Sheffer M."/>
        </authorList>
    </citation>
    <scope>NUCLEOTIDE SEQUENCE</scope>
</reference>
<dbReference type="AlphaFoldDB" id="A0A8T0F8W6"/>
<organism evidence="1 2">
    <name type="scientific">Argiope bruennichi</name>
    <name type="common">Wasp spider</name>
    <name type="synonym">Aranea bruennichi</name>
    <dbReference type="NCBI Taxonomy" id="94029"/>
    <lineage>
        <taxon>Eukaryota</taxon>
        <taxon>Metazoa</taxon>
        <taxon>Ecdysozoa</taxon>
        <taxon>Arthropoda</taxon>
        <taxon>Chelicerata</taxon>
        <taxon>Arachnida</taxon>
        <taxon>Araneae</taxon>
        <taxon>Araneomorphae</taxon>
        <taxon>Entelegynae</taxon>
        <taxon>Araneoidea</taxon>
        <taxon>Araneidae</taxon>
        <taxon>Argiope</taxon>
    </lineage>
</organism>
<reference evidence="1" key="1">
    <citation type="journal article" date="2020" name="bioRxiv">
        <title>Chromosome-level reference genome of the European wasp spider Argiope bruennichi: a resource for studies on range expansion and evolutionary adaptation.</title>
        <authorList>
            <person name="Sheffer M.M."/>
            <person name="Hoppe A."/>
            <person name="Krehenwinkel H."/>
            <person name="Uhl G."/>
            <person name="Kuss A.W."/>
            <person name="Jensen L."/>
            <person name="Jensen C."/>
            <person name="Gillespie R.G."/>
            <person name="Hoff K.J."/>
            <person name="Prost S."/>
        </authorList>
    </citation>
    <scope>NUCLEOTIDE SEQUENCE</scope>
</reference>
<dbReference type="EMBL" id="JABXBU010000030">
    <property type="protein sequence ID" value="KAF8785830.1"/>
    <property type="molecule type" value="Genomic_DNA"/>
</dbReference>
<accession>A0A8T0F8W6</accession>
<keyword evidence="2" id="KW-1185">Reference proteome</keyword>
<evidence type="ECO:0000313" key="1">
    <source>
        <dbReference type="EMBL" id="KAF8785830.1"/>
    </source>
</evidence>
<gene>
    <name evidence="1" type="ORF">HNY73_011333</name>
</gene>